<dbReference type="InterPro" id="IPR015813">
    <property type="entry name" value="Pyrv/PenolPyrv_kinase-like_dom"/>
</dbReference>
<evidence type="ECO:0000256" key="1">
    <source>
        <dbReference type="ARBA" id="ARBA00001946"/>
    </source>
</evidence>
<keyword evidence="2" id="KW-0479">Metal-binding</keyword>
<dbReference type="PANTHER" id="PTHR32308:SF10">
    <property type="entry name" value="CITRATE LYASE SUBUNIT BETA"/>
    <property type="match status" value="1"/>
</dbReference>
<evidence type="ECO:0000313" key="5">
    <source>
        <dbReference type="EMBL" id="EQD60214.1"/>
    </source>
</evidence>
<dbReference type="InterPro" id="IPR040442">
    <property type="entry name" value="Pyrv_kinase-like_dom_sf"/>
</dbReference>
<feature type="non-terminal residue" evidence="5">
    <location>
        <position position="1"/>
    </location>
</feature>
<dbReference type="GO" id="GO:0016829">
    <property type="term" value="F:lyase activity"/>
    <property type="evidence" value="ECO:0007669"/>
    <property type="project" value="UniProtKB-KW"/>
</dbReference>
<evidence type="ECO:0000259" key="4">
    <source>
        <dbReference type="Pfam" id="PF03328"/>
    </source>
</evidence>
<comment type="caution">
    <text evidence="5">The sequence shown here is derived from an EMBL/GenBank/DDBJ whole genome shotgun (WGS) entry which is preliminary data.</text>
</comment>
<dbReference type="SUPFAM" id="SSF51621">
    <property type="entry name" value="Phosphoenolpyruvate/pyruvate domain"/>
    <property type="match status" value="1"/>
</dbReference>
<feature type="domain" description="HpcH/HpaI aldolase/citrate lyase" evidence="4">
    <location>
        <begin position="12"/>
        <end position="158"/>
    </location>
</feature>
<evidence type="ECO:0000256" key="2">
    <source>
        <dbReference type="ARBA" id="ARBA00022723"/>
    </source>
</evidence>
<dbReference type="PANTHER" id="PTHR32308">
    <property type="entry name" value="LYASE BETA SUBUNIT, PUTATIVE (AFU_ORTHOLOGUE AFUA_4G13030)-RELATED"/>
    <property type="match status" value="1"/>
</dbReference>
<keyword evidence="5" id="KW-0456">Lyase</keyword>
<evidence type="ECO:0000256" key="3">
    <source>
        <dbReference type="ARBA" id="ARBA00022842"/>
    </source>
</evidence>
<dbReference type="InterPro" id="IPR005000">
    <property type="entry name" value="Aldolase/citrate-lyase_domain"/>
</dbReference>
<dbReference type="Pfam" id="PF03328">
    <property type="entry name" value="HpcH_HpaI"/>
    <property type="match status" value="1"/>
</dbReference>
<comment type="cofactor">
    <cofactor evidence="1">
        <name>Mg(2+)</name>
        <dbReference type="ChEBI" id="CHEBI:18420"/>
    </cofactor>
</comment>
<accession>T1C4I8</accession>
<dbReference type="AlphaFoldDB" id="T1C4I8"/>
<dbReference type="GO" id="GO:0006107">
    <property type="term" value="P:oxaloacetate metabolic process"/>
    <property type="evidence" value="ECO:0007669"/>
    <property type="project" value="TreeGrafter"/>
</dbReference>
<dbReference type="InterPro" id="IPR011206">
    <property type="entry name" value="Citrate_lyase_beta/mcl1/mcl2"/>
</dbReference>
<name>T1C4I8_9ZZZZ</name>
<keyword evidence="3" id="KW-0460">Magnesium</keyword>
<feature type="non-terminal residue" evidence="5">
    <location>
        <position position="223"/>
    </location>
</feature>
<protein>
    <submittedName>
        <fullName evidence="5">Citrate (Pro-3S)-lyase beta subunit</fullName>
    </submittedName>
</protein>
<dbReference type="EMBL" id="AUZX01007270">
    <property type="protein sequence ID" value="EQD60214.1"/>
    <property type="molecule type" value="Genomic_DNA"/>
</dbReference>
<reference evidence="5" key="2">
    <citation type="journal article" date="2014" name="ISME J.">
        <title>Microbial stratification in low pH oxic and suboxic macroscopic growths along an acid mine drainage.</title>
        <authorList>
            <person name="Mendez-Garcia C."/>
            <person name="Mesa V."/>
            <person name="Sprenger R.R."/>
            <person name="Richter M."/>
            <person name="Diez M.S."/>
            <person name="Solano J."/>
            <person name="Bargiela R."/>
            <person name="Golyshina O.V."/>
            <person name="Manteca A."/>
            <person name="Ramos J.L."/>
            <person name="Gallego J.R."/>
            <person name="Llorente I."/>
            <person name="Martins Dos Santos V.A."/>
            <person name="Jensen O.N."/>
            <person name="Pelaez A.I."/>
            <person name="Sanchez J."/>
            <person name="Ferrer M."/>
        </authorList>
    </citation>
    <scope>NUCLEOTIDE SEQUENCE</scope>
</reference>
<dbReference type="GO" id="GO:0000287">
    <property type="term" value="F:magnesium ion binding"/>
    <property type="evidence" value="ECO:0007669"/>
    <property type="project" value="TreeGrafter"/>
</dbReference>
<dbReference type="PIRSF" id="PIRSF015582">
    <property type="entry name" value="Cit_lyase_B"/>
    <property type="match status" value="1"/>
</dbReference>
<organism evidence="5">
    <name type="scientific">mine drainage metagenome</name>
    <dbReference type="NCBI Taxonomy" id="410659"/>
    <lineage>
        <taxon>unclassified sequences</taxon>
        <taxon>metagenomes</taxon>
        <taxon>ecological metagenomes</taxon>
    </lineage>
</organism>
<sequence>DVIEVVGNAGERLDEIMLPKVQSAADVIAMDRLLTQVEINAGLPKGHIGIEAQIESTLGLINVEEICAASPRLETIVFGPADFAASMEMPVLTGGVQIPNYPGDHFHYVFSKILMAGRAYGLQVIDGPFLKVKDSQALRDYCNRTVTLGYDGKWALHPDQVTVINEMYSPTAEQFELAWSILDAYKVATEGDRKGAVMFGDEMIDEASRKMATKFVTRGERAG</sequence>
<dbReference type="Gene3D" id="3.20.20.60">
    <property type="entry name" value="Phosphoenolpyruvate-binding domains"/>
    <property type="match status" value="1"/>
</dbReference>
<proteinExistence type="predicted"/>
<gene>
    <name evidence="5" type="ORF">B1A_10212</name>
</gene>
<reference evidence="5" key="1">
    <citation type="submission" date="2013-08" db="EMBL/GenBank/DDBJ databases">
        <authorList>
            <person name="Mendez C."/>
            <person name="Richter M."/>
            <person name="Ferrer M."/>
            <person name="Sanchez J."/>
        </authorList>
    </citation>
    <scope>NUCLEOTIDE SEQUENCE</scope>
</reference>